<protein>
    <recommendedName>
        <fullName evidence="1">DUF7795 domain-containing protein</fullName>
    </recommendedName>
</protein>
<dbReference type="OMA" id="HHDENIQ"/>
<proteinExistence type="predicted"/>
<dbReference type="InterPro" id="IPR056697">
    <property type="entry name" value="DUF7795"/>
</dbReference>
<sequence>MESEQGGALEEFVKRPSLAESSAVLKGIFGRNKSVRLSRYIEAGCRHRSSDKSSITGLRGCLEVLKKILDGFTEVFIDGIPDETKKLNSSLQDGDDSQMLDKVKTITTMALVYSMLEQDYEMQARIVDDLSLETRSGALESYCTLWALRPFVDGEVLRAFWRSFGH</sequence>
<accession>D8R7F5</accession>
<evidence type="ECO:0000259" key="1">
    <source>
        <dbReference type="Pfam" id="PF25071"/>
    </source>
</evidence>
<feature type="domain" description="DUF7795" evidence="1">
    <location>
        <begin position="11"/>
        <end position="70"/>
    </location>
</feature>
<dbReference type="HOGENOM" id="CLU_072921_3_0_1"/>
<dbReference type="InParanoid" id="D8R7F5"/>
<dbReference type="Pfam" id="PF25071">
    <property type="entry name" value="DUF7795"/>
    <property type="match status" value="1"/>
</dbReference>
<evidence type="ECO:0000313" key="3">
    <source>
        <dbReference type="Proteomes" id="UP000001514"/>
    </source>
</evidence>
<name>D8R7F5_SELML</name>
<evidence type="ECO:0000313" key="2">
    <source>
        <dbReference type="EMBL" id="EFJ31515.1"/>
    </source>
</evidence>
<dbReference type="eggNOG" id="KOG2334">
    <property type="taxonomic scope" value="Eukaryota"/>
</dbReference>
<dbReference type="AlphaFoldDB" id="D8R7F5"/>
<dbReference type="FunCoup" id="D8R7F5">
    <property type="interactions" value="630"/>
</dbReference>
<reference evidence="2 3" key="1">
    <citation type="journal article" date="2011" name="Science">
        <title>The Selaginella genome identifies genetic changes associated with the evolution of vascular plants.</title>
        <authorList>
            <person name="Banks J.A."/>
            <person name="Nishiyama T."/>
            <person name="Hasebe M."/>
            <person name="Bowman J.L."/>
            <person name="Gribskov M."/>
            <person name="dePamphilis C."/>
            <person name="Albert V.A."/>
            <person name="Aono N."/>
            <person name="Aoyama T."/>
            <person name="Ambrose B.A."/>
            <person name="Ashton N.W."/>
            <person name="Axtell M.J."/>
            <person name="Barker E."/>
            <person name="Barker M.S."/>
            <person name="Bennetzen J.L."/>
            <person name="Bonawitz N.D."/>
            <person name="Chapple C."/>
            <person name="Cheng C."/>
            <person name="Correa L.G."/>
            <person name="Dacre M."/>
            <person name="DeBarry J."/>
            <person name="Dreyer I."/>
            <person name="Elias M."/>
            <person name="Engstrom E.M."/>
            <person name="Estelle M."/>
            <person name="Feng L."/>
            <person name="Finet C."/>
            <person name="Floyd S.K."/>
            <person name="Frommer W.B."/>
            <person name="Fujita T."/>
            <person name="Gramzow L."/>
            <person name="Gutensohn M."/>
            <person name="Harholt J."/>
            <person name="Hattori M."/>
            <person name="Heyl A."/>
            <person name="Hirai T."/>
            <person name="Hiwatashi Y."/>
            <person name="Ishikawa M."/>
            <person name="Iwata M."/>
            <person name="Karol K.G."/>
            <person name="Koehler B."/>
            <person name="Kolukisaoglu U."/>
            <person name="Kubo M."/>
            <person name="Kurata T."/>
            <person name="Lalonde S."/>
            <person name="Li K."/>
            <person name="Li Y."/>
            <person name="Litt A."/>
            <person name="Lyons E."/>
            <person name="Manning G."/>
            <person name="Maruyama T."/>
            <person name="Michael T.P."/>
            <person name="Mikami K."/>
            <person name="Miyazaki S."/>
            <person name="Morinaga S."/>
            <person name="Murata T."/>
            <person name="Mueller-Roeber B."/>
            <person name="Nelson D.R."/>
            <person name="Obara M."/>
            <person name="Oguri Y."/>
            <person name="Olmstead R.G."/>
            <person name="Onodera N."/>
            <person name="Petersen B.L."/>
            <person name="Pils B."/>
            <person name="Prigge M."/>
            <person name="Rensing S.A."/>
            <person name="Riano-Pachon D.M."/>
            <person name="Roberts A.W."/>
            <person name="Sato Y."/>
            <person name="Scheller H.V."/>
            <person name="Schulz B."/>
            <person name="Schulz C."/>
            <person name="Shakirov E.V."/>
            <person name="Shibagaki N."/>
            <person name="Shinohara N."/>
            <person name="Shippen D.E."/>
            <person name="Soerensen I."/>
            <person name="Sotooka R."/>
            <person name="Sugimoto N."/>
            <person name="Sugita M."/>
            <person name="Sumikawa N."/>
            <person name="Tanurdzic M."/>
            <person name="Theissen G."/>
            <person name="Ulvskov P."/>
            <person name="Wakazuki S."/>
            <person name="Weng J.K."/>
            <person name="Willats W.W."/>
            <person name="Wipf D."/>
            <person name="Wolf P.G."/>
            <person name="Yang L."/>
            <person name="Zimmer A.D."/>
            <person name="Zhu Q."/>
            <person name="Mitros T."/>
            <person name="Hellsten U."/>
            <person name="Loque D."/>
            <person name="Otillar R."/>
            <person name="Salamov A."/>
            <person name="Schmutz J."/>
            <person name="Shapiro H."/>
            <person name="Lindquist E."/>
            <person name="Lucas S."/>
            <person name="Rokhsar D."/>
            <person name="Grigoriev I.V."/>
        </authorList>
    </citation>
    <scope>NUCLEOTIDE SEQUENCE [LARGE SCALE GENOMIC DNA]</scope>
</reference>
<dbReference type="PANTHER" id="PTHR35305">
    <property type="entry name" value="FAD-BINDING PROTEIN"/>
    <property type="match status" value="1"/>
</dbReference>
<gene>
    <name evidence="2" type="ORF">SELMODRAFT_408173</name>
</gene>
<keyword evidence="3" id="KW-1185">Reference proteome</keyword>
<dbReference type="Gramene" id="EFJ31515">
    <property type="protein sequence ID" value="EFJ31515"/>
    <property type="gene ID" value="SELMODRAFT_408173"/>
</dbReference>
<dbReference type="EMBL" id="GL377573">
    <property type="protein sequence ID" value="EFJ31515.1"/>
    <property type="molecule type" value="Genomic_DNA"/>
</dbReference>
<organism evidence="3">
    <name type="scientific">Selaginella moellendorffii</name>
    <name type="common">Spikemoss</name>
    <dbReference type="NCBI Taxonomy" id="88036"/>
    <lineage>
        <taxon>Eukaryota</taxon>
        <taxon>Viridiplantae</taxon>
        <taxon>Streptophyta</taxon>
        <taxon>Embryophyta</taxon>
        <taxon>Tracheophyta</taxon>
        <taxon>Lycopodiopsida</taxon>
        <taxon>Selaginellales</taxon>
        <taxon>Selaginellaceae</taxon>
        <taxon>Selaginella</taxon>
    </lineage>
</organism>
<dbReference type="STRING" id="88036.D8R7F5"/>
<dbReference type="PANTHER" id="PTHR35305:SF2">
    <property type="entry name" value="FAD-BINDING PROTEIN"/>
    <property type="match status" value="1"/>
</dbReference>
<dbReference type="KEGG" id="smo:SELMODRAFT_408173"/>
<dbReference type="Proteomes" id="UP000001514">
    <property type="component" value="Unassembled WGS sequence"/>
</dbReference>